<organism evidence="2 3">
    <name type="scientific">Acinetobacter bereziniae</name>
    <name type="common">Acinetobacter genomosp. 10</name>
    <dbReference type="NCBI Taxonomy" id="106648"/>
    <lineage>
        <taxon>Bacteria</taxon>
        <taxon>Pseudomonadati</taxon>
        <taxon>Pseudomonadota</taxon>
        <taxon>Gammaproteobacteria</taxon>
        <taxon>Moraxellales</taxon>
        <taxon>Moraxellaceae</taxon>
        <taxon>Acinetobacter</taxon>
    </lineage>
</organism>
<comment type="caution">
    <text evidence="2">The sequence shown here is derived from an EMBL/GenBank/DDBJ whole genome shotgun (WGS) entry which is preliminary data.</text>
</comment>
<keyword evidence="1" id="KW-0812">Transmembrane</keyword>
<reference evidence="3" key="1">
    <citation type="journal article" date="2020" name="MBio">
        <title>Horizontal gene transfer to a defensive symbiont with a reduced genome amongst a multipartite beetle microbiome.</title>
        <authorList>
            <person name="Waterworth S.C."/>
            <person name="Florez L.V."/>
            <person name="Rees E.R."/>
            <person name="Hertweck C."/>
            <person name="Kaltenpoth M."/>
            <person name="Kwan J.C."/>
        </authorList>
    </citation>
    <scope>NUCLEOTIDE SEQUENCE [LARGE SCALE GENOMIC DNA]</scope>
</reference>
<keyword evidence="1" id="KW-0472">Membrane</keyword>
<gene>
    <name evidence="2" type="ORF">GAK29_04657</name>
</gene>
<dbReference type="Proteomes" id="UP000490535">
    <property type="component" value="Unassembled WGS sequence"/>
</dbReference>
<dbReference type="AlphaFoldDB" id="A0A833PAU1"/>
<evidence type="ECO:0000256" key="1">
    <source>
        <dbReference type="SAM" id="Phobius"/>
    </source>
</evidence>
<accession>A0A833PAU1</accession>
<evidence type="ECO:0000313" key="2">
    <source>
        <dbReference type="EMBL" id="KAF1014362.1"/>
    </source>
</evidence>
<proteinExistence type="predicted"/>
<name>A0A833PAU1_ACIBZ</name>
<keyword evidence="1" id="KW-1133">Transmembrane helix</keyword>
<sequence length="40" mass="4693">MRALGTGPYGKDGIVWVSLLGWNVYLYYYPLRFSFEAEIF</sequence>
<feature type="transmembrane region" description="Helical" evidence="1">
    <location>
        <begin position="13"/>
        <end position="31"/>
    </location>
</feature>
<dbReference type="EMBL" id="WNDP01000229">
    <property type="protein sequence ID" value="KAF1014362.1"/>
    <property type="molecule type" value="Genomic_DNA"/>
</dbReference>
<protein>
    <submittedName>
        <fullName evidence="2">Uncharacterized protein</fullName>
    </submittedName>
</protein>
<evidence type="ECO:0000313" key="3">
    <source>
        <dbReference type="Proteomes" id="UP000490535"/>
    </source>
</evidence>